<sequence>MGSEAIFLESRVPWTKGVFFLGCFERRVTLYSQQVRALNLVDAILETREILPPHGGRVAVIGGGASGLTTAAAFARSGLDLAHIDLYERTHDLMHLQRECRDRYLHPRLYDWPRDGSTERDAKLPIMTWTAGSAKEVAAQLWAGFEEYAGASSKKVQVHTGQYVSGLKVQGASRNFFKIEGIGDANNPYDVVVLCIGFGYEIGIDKPGAPSYWDRFPIAGAILAPPSGTDNHKIFISGNGDGGLADLVLSAFVHMSHQDLHEFVLKYLDTSAMDDVRRLLLEVEEFAWKDKAFDVFEEYKQRVEPLLLGNSALMEATRKKLRADAEIWFHVAGQHLFKRESSILNRLLAYLAILADKTSTREAMIHLCRNALEVPRDDGKIEIEGNEPFVARYTFRRYGPDKEKNLRPFIDLADRMRKRDPAKADCYPQTPELSESAWRRFKHRFYENRRFYVPHGKYDHKRVAELAAKLAFSFDKVDTYEKTKKLCEEYSAIQMSNDAALIKVDDDPFLMDMRYKVGEYLACTGNLIEGNELYEQAFEIFKTGRTKLEEKDAGELHVGLIHQLRGHIDEHQEEVVEASFYFGVDSPRALQAQVCSACRMIAKRDDQHLRKAEGVLKAIGTRVGAESAGNPFLRICYELQCAKLYRRRAQIAASDSERKGLANEALKVVNVAKRWIEKNSAIMTSNQSVYVSYLWVCELMAKGLLPETDQQAISELRHIVRQLVGALPRDLAFCHFTEKEMTIATGVARGPQRLLSRTGG</sequence>
<dbReference type="SUPFAM" id="SSF51905">
    <property type="entry name" value="FAD/NAD(P)-binding domain"/>
    <property type="match status" value="1"/>
</dbReference>
<gene>
    <name evidence="1" type="ORF">SAMN05445850_8548</name>
</gene>
<evidence type="ECO:0000313" key="1">
    <source>
        <dbReference type="EMBL" id="SDR62980.1"/>
    </source>
</evidence>
<accession>A0A1H1KLU4</accession>
<dbReference type="STRING" id="157910.SAMN05445850_8548"/>
<dbReference type="RefSeq" id="WP_090812883.1">
    <property type="nucleotide sequence ID" value="NZ_FNKX01000005.1"/>
</dbReference>
<evidence type="ECO:0000313" key="2">
    <source>
        <dbReference type="Proteomes" id="UP000199365"/>
    </source>
</evidence>
<dbReference type="Gene3D" id="3.50.50.60">
    <property type="entry name" value="FAD/NAD(P)-binding domain"/>
    <property type="match status" value="1"/>
</dbReference>
<name>A0A1H1KLU4_9BURK</name>
<protein>
    <submittedName>
        <fullName evidence="1">Uncharacterized protein</fullName>
    </submittedName>
</protein>
<organism evidence="1 2">
    <name type="scientific">Paraburkholderia tuberum</name>
    <dbReference type="NCBI Taxonomy" id="157910"/>
    <lineage>
        <taxon>Bacteria</taxon>
        <taxon>Pseudomonadati</taxon>
        <taxon>Pseudomonadota</taxon>
        <taxon>Betaproteobacteria</taxon>
        <taxon>Burkholderiales</taxon>
        <taxon>Burkholderiaceae</taxon>
        <taxon>Paraburkholderia</taxon>
    </lineage>
</organism>
<keyword evidence="2" id="KW-1185">Reference proteome</keyword>
<reference evidence="2" key="1">
    <citation type="submission" date="2016-10" db="EMBL/GenBank/DDBJ databases">
        <authorList>
            <person name="Varghese N."/>
            <person name="Submissions S."/>
        </authorList>
    </citation>
    <scope>NUCLEOTIDE SEQUENCE [LARGE SCALE GENOMIC DNA]</scope>
    <source>
        <strain evidence="2">DUS833</strain>
    </source>
</reference>
<dbReference type="EMBL" id="FNKX01000005">
    <property type="protein sequence ID" value="SDR62980.1"/>
    <property type="molecule type" value="Genomic_DNA"/>
</dbReference>
<dbReference type="AlphaFoldDB" id="A0A1H1KLU4"/>
<dbReference type="Proteomes" id="UP000199365">
    <property type="component" value="Unassembled WGS sequence"/>
</dbReference>
<proteinExistence type="predicted"/>
<dbReference type="InterPro" id="IPR036188">
    <property type="entry name" value="FAD/NAD-bd_sf"/>
</dbReference>